<protein>
    <submittedName>
        <fullName evidence="1">Uncharacterized protein</fullName>
    </submittedName>
</protein>
<dbReference type="AlphaFoldDB" id="X1B4V6"/>
<sequence length="193" mass="22902">MIKWDEVLGGNIYMKFPEQLEVLDNVVQQIQISHNFIESYITIEEKNWNSISYYNENREIIIVLVLDKYDDGSDYTVILDEFKKELELELNETDLKNHLERIYNLSLNVFRTRDEVIGKLSNQVAQLKTMEYDLIKRFEKIAKADHLKVKSKIQFLLAVNNEMNYKELHKLIDTSKNWLDKVLETLSKNKIIG</sequence>
<evidence type="ECO:0000313" key="1">
    <source>
        <dbReference type="EMBL" id="GAG90085.1"/>
    </source>
</evidence>
<name>X1B4V6_9ZZZZ</name>
<comment type="caution">
    <text evidence="1">The sequence shown here is derived from an EMBL/GenBank/DDBJ whole genome shotgun (WGS) entry which is preliminary data.</text>
</comment>
<reference evidence="1" key="1">
    <citation type="journal article" date="2014" name="Front. Microbiol.">
        <title>High frequency of phylogenetically diverse reductive dehalogenase-homologous genes in deep subseafloor sedimentary metagenomes.</title>
        <authorList>
            <person name="Kawai M."/>
            <person name="Futagami T."/>
            <person name="Toyoda A."/>
            <person name="Takaki Y."/>
            <person name="Nishi S."/>
            <person name="Hori S."/>
            <person name="Arai W."/>
            <person name="Tsubouchi T."/>
            <person name="Morono Y."/>
            <person name="Uchiyama I."/>
            <person name="Ito T."/>
            <person name="Fujiyama A."/>
            <person name="Inagaki F."/>
            <person name="Takami H."/>
        </authorList>
    </citation>
    <scope>NUCLEOTIDE SEQUENCE</scope>
    <source>
        <strain evidence="1">Expedition CK06-06</strain>
    </source>
</reference>
<proteinExistence type="predicted"/>
<feature type="non-terminal residue" evidence="1">
    <location>
        <position position="193"/>
    </location>
</feature>
<dbReference type="EMBL" id="BART01028287">
    <property type="protein sequence ID" value="GAG90085.1"/>
    <property type="molecule type" value="Genomic_DNA"/>
</dbReference>
<accession>X1B4V6</accession>
<gene>
    <name evidence="1" type="ORF">S01H4_49922</name>
</gene>
<organism evidence="1">
    <name type="scientific">marine sediment metagenome</name>
    <dbReference type="NCBI Taxonomy" id="412755"/>
    <lineage>
        <taxon>unclassified sequences</taxon>
        <taxon>metagenomes</taxon>
        <taxon>ecological metagenomes</taxon>
    </lineage>
</organism>